<organism evidence="1 2">
    <name type="scientific">Hermanssonia centrifuga</name>
    <dbReference type="NCBI Taxonomy" id="98765"/>
    <lineage>
        <taxon>Eukaryota</taxon>
        <taxon>Fungi</taxon>
        <taxon>Dikarya</taxon>
        <taxon>Basidiomycota</taxon>
        <taxon>Agaricomycotina</taxon>
        <taxon>Agaricomycetes</taxon>
        <taxon>Polyporales</taxon>
        <taxon>Meruliaceae</taxon>
        <taxon>Hermanssonia</taxon>
    </lineage>
</organism>
<protein>
    <submittedName>
        <fullName evidence="1">Uncharacterized protein</fullName>
    </submittedName>
</protein>
<evidence type="ECO:0000313" key="1">
    <source>
        <dbReference type="EMBL" id="THG92666.1"/>
    </source>
</evidence>
<dbReference type="Proteomes" id="UP000309038">
    <property type="component" value="Unassembled WGS sequence"/>
</dbReference>
<dbReference type="EMBL" id="SGPJ01001015">
    <property type="protein sequence ID" value="THG92666.1"/>
    <property type="molecule type" value="Genomic_DNA"/>
</dbReference>
<dbReference type="AlphaFoldDB" id="A0A4S4K4K0"/>
<accession>A0A4S4K4K0</accession>
<proteinExistence type="predicted"/>
<gene>
    <name evidence="1" type="ORF">EW026_g8315</name>
</gene>
<reference evidence="1 2" key="1">
    <citation type="submission" date="2019-02" db="EMBL/GenBank/DDBJ databases">
        <title>Genome sequencing of the rare red list fungi Phlebia centrifuga.</title>
        <authorList>
            <person name="Buettner E."/>
            <person name="Kellner H."/>
        </authorList>
    </citation>
    <scope>NUCLEOTIDE SEQUENCE [LARGE SCALE GENOMIC DNA]</scope>
    <source>
        <strain evidence="1 2">DSM 108282</strain>
    </source>
</reference>
<evidence type="ECO:0000313" key="2">
    <source>
        <dbReference type="Proteomes" id="UP000309038"/>
    </source>
</evidence>
<name>A0A4S4K4K0_9APHY</name>
<keyword evidence="2" id="KW-1185">Reference proteome</keyword>
<comment type="caution">
    <text evidence="1">The sequence shown here is derived from an EMBL/GenBank/DDBJ whole genome shotgun (WGS) entry which is preliminary data.</text>
</comment>
<sequence length="169" mass="18890">MTKPSLAYPPTLLNNSENPLQVEFTWWKTIRHALTVGWNSTSRALHNISSLARPGNRQLCGIESLQQSWQRYHDKHLNQLKQQCNRTTADNNTQQASGLAHNTSDLPDSIGVDNTAGPSNSASGPFKFAALPWTDGNPNMVDNNLDSVHKPDDMKVEYHLKTKIPAKIY</sequence>